<protein>
    <submittedName>
        <fullName evidence="1">SnoaL-like domain-containing protein</fullName>
    </submittedName>
</protein>
<reference evidence="1 2" key="1">
    <citation type="journal article" date="2022" name="New Phytol.">
        <title>Ecological generalism drives hyperdiversity of secondary metabolite gene clusters in xylarialean endophytes.</title>
        <authorList>
            <person name="Franco M.E.E."/>
            <person name="Wisecaver J.H."/>
            <person name="Arnold A.E."/>
            <person name="Ju Y.M."/>
            <person name="Slot J.C."/>
            <person name="Ahrendt S."/>
            <person name="Moore L.P."/>
            <person name="Eastman K.E."/>
            <person name="Scott K."/>
            <person name="Konkel Z."/>
            <person name="Mondo S.J."/>
            <person name="Kuo A."/>
            <person name="Hayes R.D."/>
            <person name="Haridas S."/>
            <person name="Andreopoulos B."/>
            <person name="Riley R."/>
            <person name="LaButti K."/>
            <person name="Pangilinan J."/>
            <person name="Lipzen A."/>
            <person name="Amirebrahimi M."/>
            <person name="Yan J."/>
            <person name="Adam C."/>
            <person name="Keymanesh K."/>
            <person name="Ng V."/>
            <person name="Louie K."/>
            <person name="Northen T."/>
            <person name="Drula E."/>
            <person name="Henrissat B."/>
            <person name="Hsieh H.M."/>
            <person name="Youens-Clark K."/>
            <person name="Lutzoni F."/>
            <person name="Miadlikowska J."/>
            <person name="Eastwood D.C."/>
            <person name="Hamelin R.C."/>
            <person name="Grigoriev I.V."/>
            <person name="U'Ren J.M."/>
        </authorList>
    </citation>
    <scope>NUCLEOTIDE SEQUENCE [LARGE SCALE GENOMIC DNA]</scope>
    <source>
        <strain evidence="1 2">ER1909</strain>
    </source>
</reference>
<proteinExistence type="predicted"/>
<comment type="caution">
    <text evidence="1">The sequence shown here is derived from an EMBL/GenBank/DDBJ whole genome shotgun (WGS) entry which is preliminary data.</text>
</comment>
<dbReference type="Proteomes" id="UP001497680">
    <property type="component" value="Unassembled WGS sequence"/>
</dbReference>
<accession>A0ACC0D911</accession>
<gene>
    <name evidence="1" type="ORF">F4821DRAFT_231434</name>
</gene>
<keyword evidence="2" id="KW-1185">Reference proteome</keyword>
<dbReference type="EMBL" id="MU394296">
    <property type="protein sequence ID" value="KAI6089236.1"/>
    <property type="molecule type" value="Genomic_DNA"/>
</dbReference>
<sequence>MAASYDVQTYLLDRANIHDTVSKLTMNIDLKSYDGLVNDVYAPRVVIDYTSMFGGNPMETTGKDWVESLKPMMSGFDSTQHIVMNQVVDLPQPAKGVSRPDKCTVIAHVNGHMFLRTARGGPMMHNGGRYILDLVRLPELGQKGQNPWRISKHATLLSWEDGSTDVMNAVTSIGH</sequence>
<organism evidence="1 2">
    <name type="scientific">Hypoxylon rubiginosum</name>
    <dbReference type="NCBI Taxonomy" id="110542"/>
    <lineage>
        <taxon>Eukaryota</taxon>
        <taxon>Fungi</taxon>
        <taxon>Dikarya</taxon>
        <taxon>Ascomycota</taxon>
        <taxon>Pezizomycotina</taxon>
        <taxon>Sordariomycetes</taxon>
        <taxon>Xylariomycetidae</taxon>
        <taxon>Xylariales</taxon>
        <taxon>Hypoxylaceae</taxon>
        <taxon>Hypoxylon</taxon>
    </lineage>
</organism>
<evidence type="ECO:0000313" key="1">
    <source>
        <dbReference type="EMBL" id="KAI6089236.1"/>
    </source>
</evidence>
<evidence type="ECO:0000313" key="2">
    <source>
        <dbReference type="Proteomes" id="UP001497680"/>
    </source>
</evidence>
<name>A0ACC0D911_9PEZI</name>